<dbReference type="AlphaFoldDB" id="Q9MI65"/>
<sequence>MLRRVATVAATRGRFACAGLLASAAATPLLSAPTQLHARWASTAAAETGSSSSSSSNATANNRNYNSSRGRQPARRTPLPPAFDIVHWNDEKPSEGFLLRVLYRNGYIALDYHRQKTTTENSSSNNTAEAATPGRRENRAVKVVTVTLPPVYVARFLGVLEGRMDKVEVQSRFTNATFAPNGAKGKHCHTLHCVSTKPTTGQAQTVEGADVDEATVEWTAELDAAESLMLHRFLTQALHQNTGFGRTA</sequence>
<feature type="region of interest" description="Disordered" evidence="1">
    <location>
        <begin position="47"/>
        <end position="78"/>
    </location>
</feature>
<accession>Q9MI65</accession>
<feature type="region of interest" description="Disordered" evidence="1">
    <location>
        <begin position="117"/>
        <end position="136"/>
    </location>
</feature>
<reference evidence="3" key="1">
    <citation type="journal article" date="2001" name="Nucleic Acids Res.">
        <title>Cloning and characterization of two guide RNA-binding proteins from mitochondria of Crithidia fasciculata: gBP27, a novel protein, and gBP29, the orthologue of Trypanosoma brucei gBP21.</title>
        <authorList>
            <person name="Blom D."/>
            <person name="van den Burg J."/>
            <person name="Breek C.K.D."/>
            <person name="Speijer D."/>
            <person name="Muijsers A.O."/>
            <person name="Benne R."/>
        </authorList>
    </citation>
    <scope>NUCLEOTIDE SEQUENCE</scope>
</reference>
<dbReference type="GO" id="GO:0006355">
    <property type="term" value="P:regulation of DNA-templated transcription"/>
    <property type="evidence" value="ECO:0007669"/>
    <property type="project" value="InterPro"/>
</dbReference>
<evidence type="ECO:0000256" key="1">
    <source>
        <dbReference type="SAM" id="MobiDB-lite"/>
    </source>
</evidence>
<protein>
    <submittedName>
        <fullName evidence="3">27 kDa guide RNA-binding protein</fullName>
    </submittedName>
</protein>
<feature type="compositionally biased region" description="Low complexity" evidence="1">
    <location>
        <begin position="118"/>
        <end position="132"/>
    </location>
</feature>
<organism evidence="3">
    <name type="scientific">Crithidia fasciculata</name>
    <dbReference type="NCBI Taxonomy" id="5656"/>
    <lineage>
        <taxon>Eukaryota</taxon>
        <taxon>Discoba</taxon>
        <taxon>Euglenozoa</taxon>
        <taxon>Kinetoplastea</taxon>
        <taxon>Metakinetoplastina</taxon>
        <taxon>Trypanosomatida</taxon>
        <taxon>Trypanosomatidae</taxon>
        <taxon>Leishmaniinae</taxon>
        <taxon>Crithidia</taxon>
    </lineage>
</organism>
<dbReference type="InterPro" id="IPR009044">
    <property type="entry name" value="ssDNA-bd_transcriptional_reg"/>
</dbReference>
<dbReference type="Gene3D" id="2.30.31.40">
    <property type="match status" value="1"/>
</dbReference>
<dbReference type="SUPFAM" id="SSF54447">
    <property type="entry name" value="ssDNA-binding transcriptional regulator domain"/>
    <property type="match status" value="1"/>
</dbReference>
<name>Q9MI65_CRIFA</name>
<dbReference type="Pfam" id="PF09387">
    <property type="entry name" value="MRP"/>
    <property type="match status" value="1"/>
</dbReference>
<dbReference type="VEuPathDB" id="TriTrypDB:CFAC1_050021400"/>
<proteinExistence type="evidence at transcript level"/>
<dbReference type="InterPro" id="IPR032680">
    <property type="entry name" value="SUN1_N"/>
</dbReference>
<geneLocation type="mitochondrion" evidence="3"/>
<evidence type="ECO:0000259" key="2">
    <source>
        <dbReference type="Pfam" id="PF09387"/>
    </source>
</evidence>
<evidence type="ECO:0000313" key="3">
    <source>
        <dbReference type="EMBL" id="AAF80347.1"/>
    </source>
</evidence>
<feature type="domain" description="SUN" evidence="2">
    <location>
        <begin position="51"/>
        <end position="243"/>
    </location>
</feature>
<keyword evidence="3" id="KW-0496">Mitochondrion</keyword>
<feature type="compositionally biased region" description="Low complexity" evidence="1">
    <location>
        <begin position="47"/>
        <end position="68"/>
    </location>
</feature>
<dbReference type="EMBL" id="AF157559">
    <property type="protein sequence ID" value="AAF80347.1"/>
    <property type="molecule type" value="mRNA"/>
</dbReference>
<dbReference type="GO" id="GO:0003677">
    <property type="term" value="F:DNA binding"/>
    <property type="evidence" value="ECO:0007669"/>
    <property type="project" value="InterPro"/>
</dbReference>